<evidence type="ECO:0000313" key="4">
    <source>
        <dbReference type="EMBL" id="ERT05526.1"/>
    </source>
</evidence>
<dbReference type="EMBL" id="AUZM01000177">
    <property type="protein sequence ID" value="ERT03861.1"/>
    <property type="molecule type" value="Genomic_DNA"/>
</dbReference>
<gene>
    <name evidence="4" type="ORF">M595_4553</name>
    <name evidence="3" type="ORF">M595_6200</name>
</gene>
<evidence type="ECO:0000313" key="3">
    <source>
        <dbReference type="EMBL" id="ERT03861.1"/>
    </source>
</evidence>
<evidence type="ECO:0000259" key="2">
    <source>
        <dbReference type="Pfam" id="PF05901"/>
    </source>
</evidence>
<proteinExistence type="predicted"/>
<dbReference type="EMBL" id="AUZM01000055">
    <property type="protein sequence ID" value="ERT05526.1"/>
    <property type="molecule type" value="Genomic_DNA"/>
</dbReference>
<feature type="domain" description="Excalibur calcium-binding" evidence="2">
    <location>
        <begin position="57"/>
        <end position="76"/>
    </location>
</feature>
<comment type="caution">
    <text evidence="4">The sequence shown here is derived from an EMBL/GenBank/DDBJ whole genome shotgun (WGS) entry which is preliminary data.</text>
</comment>
<evidence type="ECO:0000313" key="5">
    <source>
        <dbReference type="Proteomes" id="UP000017127"/>
    </source>
</evidence>
<organism evidence="4 5">
    <name type="scientific">Lyngbya aestuarii BL J</name>
    <dbReference type="NCBI Taxonomy" id="1348334"/>
    <lineage>
        <taxon>Bacteria</taxon>
        <taxon>Bacillati</taxon>
        <taxon>Cyanobacteriota</taxon>
        <taxon>Cyanophyceae</taxon>
        <taxon>Oscillatoriophycideae</taxon>
        <taxon>Oscillatoriales</taxon>
        <taxon>Microcoleaceae</taxon>
        <taxon>Lyngbya</taxon>
    </lineage>
</organism>
<keyword evidence="5" id="KW-1185">Reference proteome</keyword>
<keyword evidence="1" id="KW-0732">Signal</keyword>
<dbReference type="RefSeq" id="WP_023068261.1">
    <property type="nucleotide sequence ID" value="NZ_AUZM01000055.1"/>
</dbReference>
<accession>U7QGH3</accession>
<protein>
    <submittedName>
        <fullName evidence="4">Excalibur calcium-binding domain protein</fullName>
    </submittedName>
</protein>
<dbReference type="Pfam" id="PF05901">
    <property type="entry name" value="Excalibur"/>
    <property type="match status" value="1"/>
</dbReference>
<evidence type="ECO:0000256" key="1">
    <source>
        <dbReference type="SAM" id="SignalP"/>
    </source>
</evidence>
<dbReference type="Proteomes" id="UP000017127">
    <property type="component" value="Unassembled WGS sequence"/>
</dbReference>
<name>U7QGH3_9CYAN</name>
<reference evidence="4 5" key="1">
    <citation type="journal article" date="2013" name="Front. Microbiol.">
        <title>Comparative genomic analyses of the cyanobacterium, Lyngbya aestuarii BL J, a powerful hydrogen producer.</title>
        <authorList>
            <person name="Kothari A."/>
            <person name="Vaughn M."/>
            <person name="Garcia-Pichel F."/>
        </authorList>
    </citation>
    <scope>NUCLEOTIDE SEQUENCE [LARGE SCALE GENOMIC DNA]</scope>
    <source>
        <strain evidence="4 5">BL J</strain>
    </source>
</reference>
<feature type="chain" id="PRO_5007731738" evidence="1">
    <location>
        <begin position="20"/>
        <end position="78"/>
    </location>
</feature>
<dbReference type="InterPro" id="IPR008613">
    <property type="entry name" value="Excalibur_Ca-bd_domain"/>
</dbReference>
<dbReference type="OrthoDB" id="465137at2"/>
<sequence length="78" mass="8828">MIKLLILIAFLIFFSPAMAQQQACDPSYPTGEKGEKICIPPSPPDLDCQDISYRRFKVLSPDPHRFDRDKDGIGCEQD</sequence>
<feature type="signal peptide" evidence="1">
    <location>
        <begin position="1"/>
        <end position="19"/>
    </location>
</feature>
<dbReference type="AlphaFoldDB" id="U7QGH3"/>